<keyword evidence="2" id="KW-1185">Reference proteome</keyword>
<evidence type="ECO:0000313" key="1">
    <source>
        <dbReference type="EMBL" id="SDC65833.1"/>
    </source>
</evidence>
<dbReference type="GO" id="GO:0008410">
    <property type="term" value="F:CoA-transferase activity"/>
    <property type="evidence" value="ECO:0007669"/>
    <property type="project" value="InterPro"/>
</dbReference>
<accession>A0A1G6NDD3</accession>
<dbReference type="OrthoDB" id="9805230at2"/>
<name>A0A1G6NDD3_9BACT</name>
<dbReference type="EMBL" id="FMYU01000007">
    <property type="protein sequence ID" value="SDC65833.1"/>
    <property type="molecule type" value="Genomic_DNA"/>
</dbReference>
<sequence length="345" mass="38013">MSKKAIIPVHIPTVDEIEASVKSFHSGISDSDYEAYCKENDIPPDEFTTMELLAIASSTMIPKGASMFIGTGLPVLTMTLAQHTINPDAIIVMEAGMLDPRFEHIPISVADIRGAYMASTALSMMDAFGTYEQRGYVTGGGLGGAEYDEYGNINATGLWEPPRNQWTSLVSGTGKGPNVIFTGSGGSNPIGTQSDFILSVMVQEKRRFPYKVQFLTTMAAARGPEGESRWDYGVPRGGKGLMVSDLCVMENFPEEGIYDMRLRSVHPGASLKDVIDNVMWELKDKSGKVLKPTDEVPTTPTPSHEQLKVLRMIVDPTRIYLKRKTVREVAYEKEHGKPWRVKVKD</sequence>
<protein>
    <submittedName>
        <fullName evidence="1">Glutaconate CoA-transferase subunit B</fullName>
    </submittedName>
</protein>
<keyword evidence="1" id="KW-0808">Transferase</keyword>
<dbReference type="SUPFAM" id="SSF100950">
    <property type="entry name" value="NagB/RpiA/CoA transferase-like"/>
    <property type="match status" value="1"/>
</dbReference>
<dbReference type="InterPro" id="IPR004165">
    <property type="entry name" value="CoA_trans_fam_I"/>
</dbReference>
<dbReference type="Pfam" id="PF01144">
    <property type="entry name" value="CoA_trans"/>
    <property type="match status" value="1"/>
</dbReference>
<dbReference type="Gene3D" id="3.40.1080.10">
    <property type="entry name" value="Glutaconate Coenzyme A-transferase"/>
    <property type="match status" value="1"/>
</dbReference>
<gene>
    <name evidence="1" type="ORF">SAMN05660835_01175</name>
</gene>
<dbReference type="PANTHER" id="PTHR43293:SF3">
    <property type="entry name" value="CHOLESTEROL RING-CLEAVING HYDROLASE IPDB SUBUNIT"/>
    <property type="match status" value="1"/>
</dbReference>
<dbReference type="Proteomes" id="UP000199411">
    <property type="component" value="Unassembled WGS sequence"/>
</dbReference>
<dbReference type="RefSeq" id="WP_092128868.1">
    <property type="nucleotide sequence ID" value="NZ_FMYU01000007.1"/>
</dbReference>
<dbReference type="InterPro" id="IPR037171">
    <property type="entry name" value="NagB/RpiA_transferase-like"/>
</dbReference>
<organism evidence="1 2">
    <name type="scientific">Desulfurella multipotens</name>
    <dbReference type="NCBI Taxonomy" id="79269"/>
    <lineage>
        <taxon>Bacteria</taxon>
        <taxon>Pseudomonadati</taxon>
        <taxon>Campylobacterota</taxon>
        <taxon>Desulfurellia</taxon>
        <taxon>Desulfurellales</taxon>
        <taxon>Desulfurellaceae</taxon>
        <taxon>Desulfurella</taxon>
    </lineage>
</organism>
<dbReference type="PANTHER" id="PTHR43293">
    <property type="entry name" value="ACETATE COA-TRANSFERASE YDIF"/>
    <property type="match status" value="1"/>
</dbReference>
<reference evidence="2" key="1">
    <citation type="submission" date="2016-10" db="EMBL/GenBank/DDBJ databases">
        <authorList>
            <person name="Varghese N."/>
            <person name="Submissions S."/>
        </authorList>
    </citation>
    <scope>NUCLEOTIDE SEQUENCE [LARGE SCALE GENOMIC DNA]</scope>
    <source>
        <strain evidence="2">DSM 8415</strain>
    </source>
</reference>
<dbReference type="AlphaFoldDB" id="A0A1G6NDD3"/>
<proteinExistence type="predicted"/>
<evidence type="ECO:0000313" key="2">
    <source>
        <dbReference type="Proteomes" id="UP000199411"/>
    </source>
</evidence>